<dbReference type="RefSeq" id="WP_114279769.1">
    <property type="nucleotide sequence ID" value="NZ_QPJY01000004.1"/>
</dbReference>
<evidence type="ECO:0000259" key="7">
    <source>
        <dbReference type="PROSITE" id="PS50052"/>
    </source>
</evidence>
<evidence type="ECO:0000256" key="3">
    <source>
        <dbReference type="ARBA" id="ARBA00022679"/>
    </source>
</evidence>
<comment type="pathway">
    <text evidence="2 6">Metabolic intermediate biosynthesis; 5-phospho-alpha-D-ribose 1-diphosphate biosynthesis; 5-phospho-alpha-D-ribose 1-diphosphate from D-ribose 5-phosphate (route II): step 3/3.</text>
</comment>
<gene>
    <name evidence="6" type="primary">phnN</name>
    <name evidence="8" type="ORF">DFQ59_10418</name>
</gene>
<keyword evidence="3 6" id="KW-0808">Transferase</keyword>
<comment type="catalytic activity">
    <reaction evidence="1 6">
        <text>alpha-D-ribose 1,5-bisphosphate + ATP = 5-phospho-alpha-D-ribose 1-diphosphate + ADP</text>
        <dbReference type="Rhea" id="RHEA:20109"/>
        <dbReference type="ChEBI" id="CHEBI:30616"/>
        <dbReference type="ChEBI" id="CHEBI:58017"/>
        <dbReference type="ChEBI" id="CHEBI:68688"/>
        <dbReference type="ChEBI" id="CHEBI:456216"/>
        <dbReference type="EC" id="2.7.4.23"/>
    </reaction>
</comment>
<dbReference type="InterPro" id="IPR008145">
    <property type="entry name" value="GK/Ca_channel_bsu"/>
</dbReference>
<evidence type="ECO:0000256" key="5">
    <source>
        <dbReference type="ARBA" id="ARBA00022840"/>
    </source>
</evidence>
<dbReference type="HAMAP" id="MF_00836">
    <property type="entry name" value="PhnN"/>
    <property type="match status" value="1"/>
</dbReference>
<dbReference type="EC" id="2.7.4.23" evidence="6"/>
<dbReference type="GO" id="GO:0006015">
    <property type="term" value="P:5-phosphoribose 1-diphosphate biosynthetic process"/>
    <property type="evidence" value="ECO:0007669"/>
    <property type="project" value="UniProtKB-UniRule"/>
</dbReference>
<keyword evidence="8" id="KW-0418">Kinase</keyword>
<dbReference type="EMBL" id="QPJY01000004">
    <property type="protein sequence ID" value="RCX30582.1"/>
    <property type="molecule type" value="Genomic_DNA"/>
</dbReference>
<dbReference type="SMART" id="SM00072">
    <property type="entry name" value="GuKc"/>
    <property type="match status" value="1"/>
</dbReference>
<evidence type="ECO:0000313" key="9">
    <source>
        <dbReference type="Proteomes" id="UP000252707"/>
    </source>
</evidence>
<comment type="caution">
    <text evidence="6">Lacks conserved residue(s) required for the propagation of feature annotation.</text>
</comment>
<keyword evidence="5 6" id="KW-0067">ATP-binding</keyword>
<comment type="caution">
    <text evidence="8">The sequence shown here is derived from an EMBL/GenBank/DDBJ whole genome shotgun (WGS) entry which is preliminary data.</text>
</comment>
<dbReference type="PROSITE" id="PS50052">
    <property type="entry name" value="GUANYLATE_KINASE_2"/>
    <property type="match status" value="1"/>
</dbReference>
<name>A0A369C973_9GAMM</name>
<sequence length="195" mass="21455">MSNARRVRQGGRLFYLMGASGAGKDSLMAYARQRLEGRDRIHFARRHITRPAGSGGEDHVAVSAAEFERCLQEGLFAMHWDSHGLRYGVGREIATWLAAGHDVVVNGSRAYLPEARRLFPELVGVLVTATEAVRRERLRSRGREDAAAVDRRIARGAELQGQQLDRVLVIANEGPLEEAGERLVALLLGEEGACD</sequence>
<evidence type="ECO:0000256" key="4">
    <source>
        <dbReference type="ARBA" id="ARBA00022741"/>
    </source>
</evidence>
<protein>
    <recommendedName>
        <fullName evidence="6">Ribose 1,5-bisphosphate phosphokinase PhnN</fullName>
        <ecNumber evidence="6">2.7.4.23</ecNumber>
    </recommendedName>
    <alternativeName>
        <fullName evidence="6">Ribose 1,5-bisphosphokinase</fullName>
    </alternativeName>
</protein>
<dbReference type="InterPro" id="IPR008144">
    <property type="entry name" value="Guanylate_kin-like_dom"/>
</dbReference>
<dbReference type="Proteomes" id="UP000252707">
    <property type="component" value="Unassembled WGS sequence"/>
</dbReference>
<feature type="domain" description="Guanylate kinase-like" evidence="7">
    <location>
        <begin position="11"/>
        <end position="188"/>
    </location>
</feature>
<keyword evidence="9" id="KW-1185">Reference proteome</keyword>
<comment type="similarity">
    <text evidence="6">Belongs to the ribose 1,5-bisphosphokinase family.</text>
</comment>
<dbReference type="GO" id="GO:0005524">
    <property type="term" value="F:ATP binding"/>
    <property type="evidence" value="ECO:0007669"/>
    <property type="project" value="UniProtKB-KW"/>
</dbReference>
<evidence type="ECO:0000256" key="1">
    <source>
        <dbReference type="ARBA" id="ARBA00000373"/>
    </source>
</evidence>
<dbReference type="SUPFAM" id="SSF52540">
    <property type="entry name" value="P-loop containing nucleoside triphosphate hydrolases"/>
    <property type="match status" value="1"/>
</dbReference>
<organism evidence="8 9">
    <name type="scientific">Thioalbus denitrificans</name>
    <dbReference type="NCBI Taxonomy" id="547122"/>
    <lineage>
        <taxon>Bacteria</taxon>
        <taxon>Pseudomonadati</taxon>
        <taxon>Pseudomonadota</taxon>
        <taxon>Gammaproteobacteria</taxon>
        <taxon>Chromatiales</taxon>
        <taxon>Ectothiorhodospiraceae</taxon>
        <taxon>Thioalbus</taxon>
    </lineage>
</organism>
<dbReference type="PANTHER" id="PTHR23117:SF8">
    <property type="entry name" value="RIBOSE 1,5-BISPHOSPHATE PHOSPHOKINASE PHNN"/>
    <property type="match status" value="1"/>
</dbReference>
<dbReference type="NCBIfam" id="NF007485">
    <property type="entry name" value="PRK10078.1"/>
    <property type="match status" value="1"/>
</dbReference>
<dbReference type="InterPro" id="IPR012699">
    <property type="entry name" value="PhnN"/>
</dbReference>
<dbReference type="GO" id="GO:0019634">
    <property type="term" value="P:organic phosphonate metabolic process"/>
    <property type="evidence" value="ECO:0007669"/>
    <property type="project" value="UniProtKB-UniRule"/>
</dbReference>
<dbReference type="InterPro" id="IPR027417">
    <property type="entry name" value="P-loop_NTPase"/>
</dbReference>
<evidence type="ECO:0000256" key="6">
    <source>
        <dbReference type="HAMAP-Rule" id="MF_00836"/>
    </source>
</evidence>
<dbReference type="AlphaFoldDB" id="A0A369C973"/>
<dbReference type="GO" id="GO:0005829">
    <property type="term" value="C:cytosol"/>
    <property type="evidence" value="ECO:0007669"/>
    <property type="project" value="TreeGrafter"/>
</dbReference>
<dbReference type="UniPathway" id="UPA00087">
    <property type="reaction ID" value="UER00175"/>
</dbReference>
<dbReference type="Gene3D" id="3.40.50.300">
    <property type="entry name" value="P-loop containing nucleotide triphosphate hydrolases"/>
    <property type="match status" value="1"/>
</dbReference>
<dbReference type="NCBIfam" id="TIGR02322">
    <property type="entry name" value="phosphon_PhnN"/>
    <property type="match status" value="1"/>
</dbReference>
<dbReference type="PANTHER" id="PTHR23117">
    <property type="entry name" value="GUANYLATE KINASE-RELATED"/>
    <property type="match status" value="1"/>
</dbReference>
<evidence type="ECO:0000313" key="8">
    <source>
        <dbReference type="EMBL" id="RCX30582.1"/>
    </source>
</evidence>
<keyword evidence="4 6" id="KW-0547">Nucleotide-binding</keyword>
<reference evidence="8 9" key="1">
    <citation type="submission" date="2018-07" db="EMBL/GenBank/DDBJ databases">
        <title>Genomic Encyclopedia of Type Strains, Phase IV (KMG-IV): sequencing the most valuable type-strain genomes for metagenomic binning, comparative biology and taxonomic classification.</title>
        <authorList>
            <person name="Goeker M."/>
        </authorList>
    </citation>
    <scope>NUCLEOTIDE SEQUENCE [LARGE SCALE GENOMIC DNA]</scope>
    <source>
        <strain evidence="8 9">DSM 26407</strain>
    </source>
</reference>
<dbReference type="OrthoDB" id="341217at2"/>
<dbReference type="GO" id="GO:0033863">
    <property type="term" value="F:ribose 1,5-bisphosphate phosphokinase activity"/>
    <property type="evidence" value="ECO:0007669"/>
    <property type="project" value="UniProtKB-UniRule"/>
</dbReference>
<evidence type="ECO:0000256" key="2">
    <source>
        <dbReference type="ARBA" id="ARBA00005069"/>
    </source>
</evidence>
<comment type="function">
    <text evidence="6">Catalyzes the phosphorylation of ribose 1,5-bisphosphate to 5-phospho-D-ribosyl alpha-1-diphosphate (PRPP).</text>
</comment>
<proteinExistence type="inferred from homology"/>
<accession>A0A369C973</accession>